<comment type="caution">
    <text evidence="2">The sequence shown here is derived from an EMBL/GenBank/DDBJ whole genome shotgun (WGS) entry which is preliminary data.</text>
</comment>
<reference evidence="3" key="1">
    <citation type="journal article" date="2018" name="Sci. Rep.">
        <title>Lignite coal burning seam in the remote Altai Mountains harbors a hydrogen-driven thermophilic microbial community.</title>
        <authorList>
            <person name="Kadnikov V.V."/>
            <person name="Mardanov A.V."/>
            <person name="Ivasenko D.A."/>
            <person name="Antsiferov D.V."/>
            <person name="Beletsky A.V."/>
            <person name="Karnachuk O.V."/>
            <person name="Ravin N.V."/>
        </authorList>
    </citation>
    <scope>NUCLEOTIDE SEQUENCE [LARGE SCALE GENOMIC DNA]</scope>
</reference>
<gene>
    <name evidence="2" type="ORF">BSOLF_0713</name>
</gene>
<feature type="transmembrane region" description="Helical" evidence="1">
    <location>
        <begin position="12"/>
        <end position="35"/>
    </location>
</feature>
<dbReference type="Pfam" id="PF12670">
    <property type="entry name" value="DUF3792"/>
    <property type="match status" value="1"/>
</dbReference>
<accession>A0A2R6Y5A4</accession>
<organism evidence="2 3">
    <name type="scientific">Candidatus Carbonibacillus altaicus</name>
    <dbReference type="NCBI Taxonomy" id="2163959"/>
    <lineage>
        <taxon>Bacteria</taxon>
        <taxon>Bacillati</taxon>
        <taxon>Bacillota</taxon>
        <taxon>Bacilli</taxon>
        <taxon>Bacillales</taxon>
        <taxon>Candidatus Carbonibacillus</taxon>
    </lineage>
</organism>
<dbReference type="Proteomes" id="UP000244338">
    <property type="component" value="Unassembled WGS sequence"/>
</dbReference>
<protein>
    <recommendedName>
        <fullName evidence="4">TIGR04086 family membrane protein</fullName>
    </recommendedName>
</protein>
<evidence type="ECO:0008006" key="4">
    <source>
        <dbReference type="Google" id="ProtNLM"/>
    </source>
</evidence>
<dbReference type="NCBIfam" id="TIGR04086">
    <property type="entry name" value="TIGR04086_membr"/>
    <property type="match status" value="1"/>
</dbReference>
<keyword evidence="1" id="KW-0812">Transmembrane</keyword>
<proteinExistence type="predicted"/>
<dbReference type="AlphaFoldDB" id="A0A2R6Y5A4"/>
<evidence type="ECO:0000256" key="1">
    <source>
        <dbReference type="SAM" id="Phobius"/>
    </source>
</evidence>
<name>A0A2R6Y5A4_9BACL</name>
<feature type="transmembrane region" description="Helical" evidence="1">
    <location>
        <begin position="68"/>
        <end position="93"/>
    </location>
</feature>
<feature type="transmembrane region" description="Helical" evidence="1">
    <location>
        <begin position="41"/>
        <end position="61"/>
    </location>
</feature>
<keyword evidence="1" id="KW-0472">Membrane</keyword>
<feature type="transmembrane region" description="Helical" evidence="1">
    <location>
        <begin position="99"/>
        <end position="118"/>
    </location>
</feature>
<dbReference type="InterPro" id="IPR023804">
    <property type="entry name" value="DUF3792_TM"/>
</dbReference>
<evidence type="ECO:0000313" key="3">
    <source>
        <dbReference type="Proteomes" id="UP000244338"/>
    </source>
</evidence>
<dbReference type="EMBL" id="PEBX01000002">
    <property type="protein sequence ID" value="PTQ57851.1"/>
    <property type="molecule type" value="Genomic_DNA"/>
</dbReference>
<sequence length="123" mass="13095">MSFDILRIYLRSLGTMVSIVIGGSLILSIFIWSGLVSEGHALPVTYGLHLVALIIGSFMIGRSVPERGFWYGATLGIGYVLLLALFGFLAFGLVPGMRVLLIMLLSVLVSALGGAIGLNSRKP</sequence>
<keyword evidence="1" id="KW-1133">Transmembrane helix</keyword>
<evidence type="ECO:0000313" key="2">
    <source>
        <dbReference type="EMBL" id="PTQ57851.1"/>
    </source>
</evidence>